<dbReference type="SUPFAM" id="SSF143011">
    <property type="entry name" value="RelE-like"/>
    <property type="match status" value="1"/>
</dbReference>
<organism evidence="3 4">
    <name type="scientific">Slackia isoflavoniconvertens</name>
    <dbReference type="NCBI Taxonomy" id="572010"/>
    <lineage>
        <taxon>Bacteria</taxon>
        <taxon>Bacillati</taxon>
        <taxon>Actinomycetota</taxon>
        <taxon>Coriobacteriia</taxon>
        <taxon>Eggerthellales</taxon>
        <taxon>Eggerthellaceae</taxon>
        <taxon>Slackia</taxon>
    </lineage>
</organism>
<dbReference type="InterPro" id="IPR007712">
    <property type="entry name" value="RelE/ParE_toxin"/>
</dbReference>
<dbReference type="AlphaFoldDB" id="A0A369LC37"/>
<name>A0A369LC37_9ACTN</name>
<dbReference type="InterPro" id="IPR035093">
    <property type="entry name" value="RelE/ParE_toxin_dom_sf"/>
</dbReference>
<evidence type="ECO:0000256" key="1">
    <source>
        <dbReference type="ARBA" id="ARBA00006226"/>
    </source>
</evidence>
<comment type="caution">
    <text evidence="3">The sequence shown here is derived from an EMBL/GenBank/DDBJ whole genome shotgun (WGS) entry which is preliminary data.</text>
</comment>
<reference evidence="3 4" key="1">
    <citation type="journal article" date="2018" name="Elife">
        <title>Discovery and characterization of a prevalent human gut bacterial enzyme sufficient for the inactivation of a family of plant toxins.</title>
        <authorList>
            <person name="Koppel N."/>
            <person name="Bisanz J.E."/>
            <person name="Pandelia M.E."/>
            <person name="Turnbaugh P.J."/>
            <person name="Balskus E.P."/>
        </authorList>
    </citation>
    <scope>NUCLEOTIDE SEQUENCE [LARGE SCALE GENOMIC DNA]</scope>
    <source>
        <strain evidence="3 4">OB21 GAM31</strain>
    </source>
</reference>
<accession>A0A369LC37</accession>
<keyword evidence="2" id="KW-1277">Toxin-antitoxin system</keyword>
<evidence type="ECO:0000256" key="2">
    <source>
        <dbReference type="ARBA" id="ARBA00022649"/>
    </source>
</evidence>
<sequence length="97" mass="11225">MSWQVRYSERALKQLSKLDKHVAALIVGWMEKNIDGCADPRAHGKGLTANLSGKWRYRVGDYRVLCDIQDGQLVVLALEVEHRSSVYSNRRDARRRR</sequence>
<gene>
    <name evidence="3" type="ORF">C1881_07525</name>
</gene>
<dbReference type="EMBL" id="PPTO01000012">
    <property type="protein sequence ID" value="RDB57201.1"/>
    <property type="molecule type" value="Genomic_DNA"/>
</dbReference>
<dbReference type="RefSeq" id="WP_114615918.1">
    <property type="nucleotide sequence ID" value="NZ_CALIRK010000005.1"/>
</dbReference>
<proteinExistence type="inferred from homology"/>
<dbReference type="PANTHER" id="PTHR35601:SF1">
    <property type="entry name" value="TOXIN RELE"/>
    <property type="match status" value="1"/>
</dbReference>
<evidence type="ECO:0000313" key="4">
    <source>
        <dbReference type="Proteomes" id="UP000253975"/>
    </source>
</evidence>
<dbReference type="Proteomes" id="UP000253975">
    <property type="component" value="Unassembled WGS sequence"/>
</dbReference>
<dbReference type="Gene3D" id="3.30.2310.20">
    <property type="entry name" value="RelE-like"/>
    <property type="match status" value="1"/>
</dbReference>
<comment type="similarity">
    <text evidence="1">Belongs to the RelE toxin family.</text>
</comment>
<evidence type="ECO:0000313" key="3">
    <source>
        <dbReference type="EMBL" id="RDB57201.1"/>
    </source>
</evidence>
<dbReference type="Pfam" id="PF05016">
    <property type="entry name" value="ParE_toxin"/>
    <property type="match status" value="1"/>
</dbReference>
<protein>
    <submittedName>
        <fullName evidence="3">Type II toxin-antitoxin system RelE/ParE family toxin</fullName>
    </submittedName>
</protein>
<dbReference type="PANTHER" id="PTHR35601">
    <property type="entry name" value="TOXIN RELE"/>
    <property type="match status" value="1"/>
</dbReference>